<dbReference type="InterPro" id="IPR021730">
    <property type="entry name" value="YdbH"/>
</dbReference>
<reference evidence="1" key="1">
    <citation type="submission" date="2014-12" db="EMBL/GenBank/DDBJ databases">
        <title>The draft genome of the Tatumella morbirosei type strain, LMG23360T isolated from pineapple rot.</title>
        <authorList>
            <person name="Smits T.H."/>
            <person name="Palmer M."/>
            <person name="Venter S.N."/>
            <person name="Duffy B."/>
            <person name="Steenkamp E.T."/>
            <person name="Chan W.Y."/>
            <person name="Coutinho T.A."/>
            <person name="Coetzee M.P."/>
            <person name="De Maayer P."/>
        </authorList>
    </citation>
    <scope>NUCLEOTIDE SEQUENCE [LARGE SCALE GENOMIC DNA]</scope>
    <source>
        <strain evidence="1">LMG 23360</strain>
    </source>
</reference>
<keyword evidence="2" id="KW-1185">Reference proteome</keyword>
<dbReference type="Pfam" id="PF11739">
    <property type="entry name" value="YdbH-like"/>
    <property type="match status" value="1"/>
</dbReference>
<dbReference type="AlphaFoldDB" id="A0A095VEL6"/>
<evidence type="ECO:0000313" key="1">
    <source>
        <dbReference type="EMBL" id="KGD73080.1"/>
    </source>
</evidence>
<protein>
    <submittedName>
        <fullName evidence="1">Uncharacterized protein</fullName>
    </submittedName>
</protein>
<name>A0A095VEL6_9GAMM</name>
<evidence type="ECO:0000313" key="2">
    <source>
        <dbReference type="Proteomes" id="UP000029577"/>
    </source>
</evidence>
<comment type="caution">
    <text evidence="1">The sequence shown here is derived from an EMBL/GenBank/DDBJ whole genome shotgun (WGS) entry which is preliminary data.</text>
</comment>
<dbReference type="Proteomes" id="UP000029577">
    <property type="component" value="Unassembled WGS sequence"/>
</dbReference>
<accession>A0A095VEL6</accession>
<dbReference type="eggNOG" id="COG2911">
    <property type="taxonomic scope" value="Bacteria"/>
</dbReference>
<dbReference type="OrthoDB" id="5596796at2"/>
<organism evidence="1 2">
    <name type="scientific">Tatumella morbirosei</name>
    <dbReference type="NCBI Taxonomy" id="642227"/>
    <lineage>
        <taxon>Bacteria</taxon>
        <taxon>Pseudomonadati</taxon>
        <taxon>Pseudomonadota</taxon>
        <taxon>Gammaproteobacteria</taxon>
        <taxon>Enterobacterales</taxon>
        <taxon>Erwiniaceae</taxon>
        <taxon>Tatumella</taxon>
    </lineage>
</organism>
<dbReference type="RefSeq" id="WP_038020733.1">
    <property type="nucleotide sequence ID" value="NZ_JPKR02000003.1"/>
</dbReference>
<dbReference type="EMBL" id="JPKR02000003">
    <property type="protein sequence ID" value="KGD73080.1"/>
    <property type="molecule type" value="Genomic_DNA"/>
</dbReference>
<dbReference type="NCBIfam" id="NF007971">
    <property type="entry name" value="PRK10695.1"/>
    <property type="match status" value="1"/>
</dbReference>
<proteinExistence type="predicted"/>
<sequence>MTGKKPKFLIILLSLLVVIITAILSVNQWVSQLAGFWLPEGTRLQLKGQFHFSDRSLVLPDLTLASANCDLASVTALSLGYQQQMWRLTAGDISIDSACLARLPSTSSASTTPAKTIADWQNLLPDARVYVKNLRVLPWSNYSGEITLMNRHGRQSLNFTGKTVQLEAELDKQQLQIKKLQLTQMELPGTAIIEGNISLSPLITAWPETGTINGQFVLAQTPLNLTLRWQQQRGKILLTTPQQPRYLLSLPWTVTPQIIEISQGEWFWPFGQQPLQGGISLKASNWMAGPDQTKFSGRLNILTAGRGGKGNAVLNLGPGKLSLQQSDLPLRLTGNANSADLQFFASLPARLTGPLLMPEVHFLSGALLRARGRILDTLQVDEVRWPLVGVRMAPQGVSGPLQAILKLHEPVYGHYRLQLSGKAEQFWPDNGRWAWRYWGNGYLRPLQAQWDIRGQGEWENKLITVKTLSTGLDRIKYADITSESPRLVLSQPLQWSRDVVAPSFDGKFLLTTGNSRFSYGGSLAAGQLPVTIHGLSPDNFQYQAQLTAGDAGPLISRGRWDGQRLRGQIWWPSQPLQVFQSLAKPTLKMKLTGGTLRGQAAFSVSGDQGFQAGGHWVISQGSLWTPDNQISGVDFSLPFRYHRQRWQFGYHQPVHLTIGSVTNQITISHITASLQGHYPWSESQPLTLSDVSMSLLDGKMSLSDLRLPQHQPAVLKAENISLSPLITALHPKQIAMSGRVDGELPLLIDDPKYVIRQGWIKNNGPLTLRVDKDLIDSITSNNMAAGVAVDWLRYMEISRSEATLQLTSQGELTMKSSVQGTSRFSNKDQRVNLNYTHQENVFMLWRSLSFADNLQSQLSQHLKLPAQKELNQ</sequence>
<dbReference type="STRING" id="642227.HA49_12860"/>
<gene>
    <name evidence="1" type="ORF">HA49_12860</name>
</gene>